<organism evidence="4 5">
    <name type="scientific">Hydrococcus rivularis NIES-593</name>
    <dbReference type="NCBI Taxonomy" id="1921803"/>
    <lineage>
        <taxon>Bacteria</taxon>
        <taxon>Bacillati</taxon>
        <taxon>Cyanobacteriota</taxon>
        <taxon>Cyanophyceae</taxon>
        <taxon>Pleurocapsales</taxon>
        <taxon>Hydrococcaceae</taxon>
        <taxon>Hydrococcus</taxon>
    </lineage>
</organism>
<dbReference type="SMART" id="SM00028">
    <property type="entry name" value="TPR"/>
    <property type="match status" value="4"/>
</dbReference>
<proteinExistence type="predicted"/>
<feature type="repeat" description="TPR" evidence="3">
    <location>
        <begin position="283"/>
        <end position="316"/>
    </location>
</feature>
<dbReference type="PROSITE" id="PS50005">
    <property type="entry name" value="TPR"/>
    <property type="match status" value="4"/>
</dbReference>
<dbReference type="InterPro" id="IPR002088">
    <property type="entry name" value="Prenyl_trans_a"/>
</dbReference>
<protein>
    <submittedName>
        <fullName evidence="4">Uncharacterized protein</fullName>
    </submittedName>
</protein>
<dbReference type="Proteomes" id="UP000186868">
    <property type="component" value="Unassembled WGS sequence"/>
</dbReference>
<dbReference type="Pfam" id="PF13414">
    <property type="entry name" value="TPR_11"/>
    <property type="match status" value="1"/>
</dbReference>
<dbReference type="PANTHER" id="PTHR44943:SF4">
    <property type="entry name" value="TPR REPEAT-CONTAINING PROTEIN MJ0798"/>
    <property type="match status" value="1"/>
</dbReference>
<dbReference type="EMBL" id="MRCB01000010">
    <property type="protein sequence ID" value="OKH23219.1"/>
    <property type="molecule type" value="Genomic_DNA"/>
</dbReference>
<dbReference type="PROSITE" id="PS51147">
    <property type="entry name" value="PFTA"/>
    <property type="match status" value="1"/>
</dbReference>
<dbReference type="Gene3D" id="1.25.40.10">
    <property type="entry name" value="Tetratricopeptide repeat domain"/>
    <property type="match status" value="2"/>
</dbReference>
<dbReference type="AlphaFoldDB" id="A0A1U7HI36"/>
<dbReference type="Pfam" id="PF00515">
    <property type="entry name" value="TPR_1"/>
    <property type="match status" value="1"/>
</dbReference>
<keyword evidence="5" id="KW-1185">Reference proteome</keyword>
<evidence type="ECO:0000313" key="5">
    <source>
        <dbReference type="Proteomes" id="UP000186868"/>
    </source>
</evidence>
<accession>A0A1U7HI36</accession>
<evidence type="ECO:0000256" key="1">
    <source>
        <dbReference type="ARBA" id="ARBA00022737"/>
    </source>
</evidence>
<evidence type="ECO:0000256" key="2">
    <source>
        <dbReference type="ARBA" id="ARBA00022803"/>
    </source>
</evidence>
<dbReference type="PROSITE" id="PS50293">
    <property type="entry name" value="TPR_REGION"/>
    <property type="match status" value="2"/>
</dbReference>
<sequence>MQRLFSQIWQGLKNFFKQLFSLGRTKASGRYRKGKSKAEDAPSGLSDTDYEFLFSQLLEGVAHGWHEGRILKFFQQLEERGKQKDWVAWLERFGARVLASSAPNQQLAARMMRLGELARSFPAIEQIGETSYSIGRQLYSRNVGSVIWEYDGPDLEMPAAPTISETNEGREFESVTPETEAYSADSATTETLTIEQLLARLQQDSKLLAQMAQQLGVETNDPQVIVERLIEQFQTAQQELEGLPAPDTVEGWFNRGLQQANLGDLEGAIASWEYALALNPNLPQAWHNRGSALAHLGRLEEALASYNKALELDPSDPQAWNDRAYALFNLRRWEEAIMCWDKVVELQPNSYESWYNRGVALENWGRLESAIASYNKALEINPDFELAKSKRDRLQNNRPNA</sequence>
<name>A0A1U7HI36_9CYAN</name>
<evidence type="ECO:0000256" key="3">
    <source>
        <dbReference type="PROSITE-ProRule" id="PRU00339"/>
    </source>
</evidence>
<feature type="repeat" description="TPR" evidence="3">
    <location>
        <begin position="317"/>
        <end position="350"/>
    </location>
</feature>
<dbReference type="InterPro" id="IPR019734">
    <property type="entry name" value="TPR_rpt"/>
</dbReference>
<evidence type="ECO:0000313" key="4">
    <source>
        <dbReference type="EMBL" id="OKH23219.1"/>
    </source>
</evidence>
<gene>
    <name evidence="4" type="ORF">NIES593_10270</name>
</gene>
<dbReference type="STRING" id="1921803.NIES593_10270"/>
<dbReference type="InterPro" id="IPR011990">
    <property type="entry name" value="TPR-like_helical_dom_sf"/>
</dbReference>
<reference evidence="4 5" key="1">
    <citation type="submission" date="2016-11" db="EMBL/GenBank/DDBJ databases">
        <title>Draft Genome Sequences of Nine Cyanobacterial Strains from Diverse Habitats.</title>
        <authorList>
            <person name="Zhu T."/>
            <person name="Hou S."/>
            <person name="Lu X."/>
            <person name="Hess W.R."/>
        </authorList>
    </citation>
    <scope>NUCLEOTIDE SEQUENCE [LARGE SCALE GENOMIC DNA]</scope>
    <source>
        <strain evidence="4 5">NIES-593</strain>
    </source>
</reference>
<keyword evidence="2 3" id="KW-0802">TPR repeat</keyword>
<dbReference type="InterPro" id="IPR051685">
    <property type="entry name" value="Ycf3/AcsC/BcsC/TPR_MFPF"/>
</dbReference>
<keyword evidence="1" id="KW-0677">Repeat</keyword>
<dbReference type="RefSeq" id="WP_073599499.1">
    <property type="nucleotide sequence ID" value="NZ_MRCB01000010.1"/>
</dbReference>
<feature type="repeat" description="TPR" evidence="3">
    <location>
        <begin position="351"/>
        <end position="384"/>
    </location>
</feature>
<dbReference type="OrthoDB" id="561288at2"/>
<dbReference type="InterPro" id="IPR013105">
    <property type="entry name" value="TPR_2"/>
</dbReference>
<dbReference type="Pfam" id="PF07719">
    <property type="entry name" value="TPR_2"/>
    <property type="match status" value="1"/>
</dbReference>
<dbReference type="SUPFAM" id="SSF48452">
    <property type="entry name" value="TPR-like"/>
    <property type="match status" value="1"/>
</dbReference>
<feature type="repeat" description="TPR" evidence="3">
    <location>
        <begin position="249"/>
        <end position="282"/>
    </location>
</feature>
<comment type="caution">
    <text evidence="4">The sequence shown here is derived from an EMBL/GenBank/DDBJ whole genome shotgun (WGS) entry which is preliminary data.</text>
</comment>
<dbReference type="GO" id="GO:0008318">
    <property type="term" value="F:protein prenyltransferase activity"/>
    <property type="evidence" value="ECO:0007669"/>
    <property type="project" value="InterPro"/>
</dbReference>
<dbReference type="PANTHER" id="PTHR44943">
    <property type="entry name" value="CELLULOSE SYNTHASE OPERON PROTEIN C"/>
    <property type="match status" value="1"/>
</dbReference>